<dbReference type="EMBL" id="JBBPBK010000015">
    <property type="protein sequence ID" value="KAK9269336.1"/>
    <property type="molecule type" value="Genomic_DNA"/>
</dbReference>
<comment type="caution">
    <text evidence="2">The sequence shown here is derived from an EMBL/GenBank/DDBJ whole genome shotgun (WGS) entry which is preliminary data.</text>
</comment>
<protein>
    <submittedName>
        <fullName evidence="2">Uncharacterized protein</fullName>
    </submittedName>
</protein>
<sequence>MNHSKGKNAPDVPGVKPKEARQIEIEDGKPAVEGEKSASVTTNVINGIGSIHGNTNISNSFQKLESMNFGTENPNKWAL</sequence>
<name>A0AAP0NBQ8_LIQFO</name>
<evidence type="ECO:0000256" key="1">
    <source>
        <dbReference type="SAM" id="MobiDB-lite"/>
    </source>
</evidence>
<keyword evidence="3" id="KW-1185">Reference proteome</keyword>
<evidence type="ECO:0000313" key="2">
    <source>
        <dbReference type="EMBL" id="KAK9269336.1"/>
    </source>
</evidence>
<organism evidence="2 3">
    <name type="scientific">Liquidambar formosana</name>
    <name type="common">Formosan gum</name>
    <dbReference type="NCBI Taxonomy" id="63359"/>
    <lineage>
        <taxon>Eukaryota</taxon>
        <taxon>Viridiplantae</taxon>
        <taxon>Streptophyta</taxon>
        <taxon>Embryophyta</taxon>
        <taxon>Tracheophyta</taxon>
        <taxon>Spermatophyta</taxon>
        <taxon>Magnoliopsida</taxon>
        <taxon>eudicotyledons</taxon>
        <taxon>Gunneridae</taxon>
        <taxon>Pentapetalae</taxon>
        <taxon>Saxifragales</taxon>
        <taxon>Altingiaceae</taxon>
        <taxon>Liquidambar</taxon>
    </lineage>
</organism>
<reference evidence="2 3" key="1">
    <citation type="journal article" date="2024" name="Plant J.">
        <title>Genome sequences and population genomics reveal climatic adaptation and genomic divergence between two closely related sweetgum species.</title>
        <authorList>
            <person name="Xu W.Q."/>
            <person name="Ren C.Q."/>
            <person name="Zhang X.Y."/>
            <person name="Comes H.P."/>
            <person name="Liu X.H."/>
            <person name="Li Y.G."/>
            <person name="Kettle C.J."/>
            <person name="Jalonen R."/>
            <person name="Gaisberger H."/>
            <person name="Ma Y.Z."/>
            <person name="Qiu Y.X."/>
        </authorList>
    </citation>
    <scope>NUCLEOTIDE SEQUENCE [LARGE SCALE GENOMIC DNA]</scope>
    <source>
        <strain evidence="2">Hangzhou</strain>
    </source>
</reference>
<evidence type="ECO:0000313" key="3">
    <source>
        <dbReference type="Proteomes" id="UP001415857"/>
    </source>
</evidence>
<feature type="compositionally biased region" description="Basic and acidic residues" evidence="1">
    <location>
        <begin position="16"/>
        <end position="36"/>
    </location>
</feature>
<dbReference type="Proteomes" id="UP001415857">
    <property type="component" value="Unassembled WGS sequence"/>
</dbReference>
<gene>
    <name evidence="2" type="ORF">L1049_001107</name>
</gene>
<feature type="region of interest" description="Disordered" evidence="1">
    <location>
        <begin position="1"/>
        <end position="37"/>
    </location>
</feature>
<accession>A0AAP0NBQ8</accession>
<dbReference type="AlphaFoldDB" id="A0AAP0NBQ8"/>
<proteinExistence type="predicted"/>